<feature type="compositionally biased region" description="Acidic residues" evidence="2">
    <location>
        <begin position="45"/>
        <end position="56"/>
    </location>
</feature>
<feature type="compositionally biased region" description="Basic and acidic residues" evidence="2">
    <location>
        <begin position="26"/>
        <end position="37"/>
    </location>
</feature>
<dbReference type="Gene3D" id="1.10.168.10">
    <property type="entry name" value="Phosducin, domain 2"/>
    <property type="match status" value="1"/>
</dbReference>
<feature type="compositionally biased region" description="Acidic residues" evidence="2">
    <location>
        <begin position="135"/>
        <end position="144"/>
    </location>
</feature>
<sequence>MGDLEDKFLKQNVPGRYSSWNDDATDDKISALRHQDEQDSCCNNSDDDGSEDDEFYFNDIPPTAQQQTTMPLRPTGNTGVKGVIADYKEAQREEQLQKAEEELDNMQRLQRATQPSIRPRDTAANEMKKQHQGNDSDDDDDDDDEFLKQFRMQRIAQLQKSNAMPTFGTLSSKSPEDYVELVDDMDPRVFVIVHLFEPSMATSRMLHSALDKVAQTMEYANFIEVNALEANPNLDLICLPAILIYKGGKLVNNMIKFTDGLPKAFTVGDVKEALEVAGVV</sequence>
<reference evidence="4" key="1">
    <citation type="submission" date="2023-06" db="EMBL/GenBank/DDBJ databases">
        <title>Survivors Of The Sea: Transcriptome response of Skeletonema marinoi to long-term dormancy.</title>
        <authorList>
            <person name="Pinder M.I.M."/>
            <person name="Kourtchenko O."/>
            <person name="Robertson E.K."/>
            <person name="Larsson T."/>
            <person name="Maumus F."/>
            <person name="Osuna-Cruz C.M."/>
            <person name="Vancaester E."/>
            <person name="Stenow R."/>
            <person name="Vandepoele K."/>
            <person name="Ploug H."/>
            <person name="Bruchert V."/>
            <person name="Godhe A."/>
            <person name="Topel M."/>
        </authorList>
    </citation>
    <scope>NUCLEOTIDE SEQUENCE</scope>
    <source>
        <strain evidence="4">R05AC</strain>
    </source>
</reference>
<evidence type="ECO:0000256" key="1">
    <source>
        <dbReference type="ARBA" id="ARBA00009686"/>
    </source>
</evidence>
<keyword evidence="5" id="KW-1185">Reference proteome</keyword>
<dbReference type="Gene3D" id="3.40.30.10">
    <property type="entry name" value="Glutaredoxin"/>
    <property type="match status" value="1"/>
</dbReference>
<name>A0AAD8Y453_9STRA</name>
<accession>A0AAD8Y453</accession>
<feature type="domain" description="Phosducin" evidence="3">
    <location>
        <begin position="76"/>
        <end position="278"/>
    </location>
</feature>
<organism evidence="4 5">
    <name type="scientific">Skeletonema marinoi</name>
    <dbReference type="NCBI Taxonomy" id="267567"/>
    <lineage>
        <taxon>Eukaryota</taxon>
        <taxon>Sar</taxon>
        <taxon>Stramenopiles</taxon>
        <taxon>Ochrophyta</taxon>
        <taxon>Bacillariophyta</taxon>
        <taxon>Coscinodiscophyceae</taxon>
        <taxon>Thalassiosirophycidae</taxon>
        <taxon>Thalassiosirales</taxon>
        <taxon>Skeletonemataceae</taxon>
        <taxon>Skeletonema</taxon>
        <taxon>Skeletonema marinoi-dohrnii complex</taxon>
    </lineage>
</organism>
<evidence type="ECO:0000313" key="5">
    <source>
        <dbReference type="Proteomes" id="UP001224775"/>
    </source>
</evidence>
<dbReference type="SUPFAM" id="SSF52833">
    <property type="entry name" value="Thioredoxin-like"/>
    <property type="match status" value="1"/>
</dbReference>
<gene>
    <name evidence="4" type="ORF">QTG54_010754</name>
</gene>
<comment type="similarity">
    <text evidence="1">Belongs to the phosducin family.</text>
</comment>
<dbReference type="PANTHER" id="PTHR46052">
    <property type="entry name" value="PHOSDUCIN-LIKE PROTEIN"/>
    <property type="match status" value="1"/>
</dbReference>
<feature type="compositionally biased region" description="Polar residues" evidence="2">
    <location>
        <begin position="107"/>
        <end position="116"/>
    </location>
</feature>
<dbReference type="InterPro" id="IPR024253">
    <property type="entry name" value="Phosducin_thioredoxin-like_dom"/>
</dbReference>
<dbReference type="InterPro" id="IPR036249">
    <property type="entry name" value="Thioredoxin-like_sf"/>
</dbReference>
<evidence type="ECO:0000256" key="2">
    <source>
        <dbReference type="SAM" id="MobiDB-lite"/>
    </source>
</evidence>
<feature type="region of interest" description="Disordered" evidence="2">
    <location>
        <begin position="107"/>
        <end position="144"/>
    </location>
</feature>
<feature type="compositionally biased region" description="Basic and acidic residues" evidence="2">
    <location>
        <begin position="118"/>
        <end position="134"/>
    </location>
</feature>
<proteinExistence type="inferred from homology"/>
<dbReference type="InterPro" id="IPR051499">
    <property type="entry name" value="Phosducin-like_reg"/>
</dbReference>
<dbReference type="EMBL" id="JATAAI010000020">
    <property type="protein sequence ID" value="KAK1738724.1"/>
    <property type="molecule type" value="Genomic_DNA"/>
</dbReference>
<dbReference type="InterPro" id="IPR023196">
    <property type="entry name" value="Phosducin_N_dom_sf"/>
</dbReference>
<comment type="caution">
    <text evidence="4">The sequence shown here is derived from an EMBL/GenBank/DDBJ whole genome shotgun (WGS) entry which is preliminary data.</text>
</comment>
<feature type="compositionally biased region" description="Polar residues" evidence="2">
    <location>
        <begin position="63"/>
        <end position="78"/>
    </location>
</feature>
<feature type="region of interest" description="Disordered" evidence="2">
    <location>
        <begin position="1"/>
        <end position="88"/>
    </location>
</feature>
<evidence type="ECO:0000313" key="4">
    <source>
        <dbReference type="EMBL" id="KAK1738724.1"/>
    </source>
</evidence>
<dbReference type="Pfam" id="PF02114">
    <property type="entry name" value="Phosducin"/>
    <property type="match status" value="1"/>
</dbReference>
<dbReference type="PANTHER" id="PTHR46052:SF1">
    <property type="entry name" value="PHOSDUCIN-LIKE PROTEIN"/>
    <property type="match status" value="1"/>
</dbReference>
<dbReference type="Proteomes" id="UP001224775">
    <property type="component" value="Unassembled WGS sequence"/>
</dbReference>
<protein>
    <submittedName>
        <fullName evidence="4">Phosducin-like protein</fullName>
    </submittedName>
</protein>
<dbReference type="AlphaFoldDB" id="A0AAD8Y453"/>
<evidence type="ECO:0000259" key="3">
    <source>
        <dbReference type="Pfam" id="PF02114"/>
    </source>
</evidence>